<dbReference type="RefSeq" id="XP_035341714.1">
    <property type="nucleotide sequence ID" value="XM_035485821.1"/>
</dbReference>
<evidence type="ECO:0000313" key="2">
    <source>
        <dbReference type="EMBL" id="QKX55536.1"/>
    </source>
</evidence>
<dbReference type="InterPro" id="IPR029058">
    <property type="entry name" value="AB_hydrolase_fold"/>
</dbReference>
<dbReference type="PANTHER" id="PTHR37017">
    <property type="entry name" value="AB HYDROLASE-1 DOMAIN-CONTAINING PROTEIN-RELATED"/>
    <property type="match status" value="1"/>
</dbReference>
<dbReference type="OrthoDB" id="408373at2759"/>
<dbReference type="KEGG" id="trg:TRUGW13939_02630"/>
<dbReference type="AlphaFoldDB" id="A0A7H8QNV5"/>
<dbReference type="InterPro" id="IPR052897">
    <property type="entry name" value="Sec-Metab_Biosynth_Hydrolase"/>
</dbReference>
<gene>
    <name evidence="2" type="ORF">TRUGW13939_02630</name>
</gene>
<dbReference type="InterPro" id="IPR000073">
    <property type="entry name" value="AB_hydrolase_1"/>
</dbReference>
<dbReference type="SUPFAM" id="SSF53474">
    <property type="entry name" value="alpha/beta-Hydrolases"/>
    <property type="match status" value="1"/>
</dbReference>
<organism evidence="2 3">
    <name type="scientific">Talaromyces rugulosus</name>
    <name type="common">Penicillium rugulosum</name>
    <dbReference type="NCBI Taxonomy" id="121627"/>
    <lineage>
        <taxon>Eukaryota</taxon>
        <taxon>Fungi</taxon>
        <taxon>Dikarya</taxon>
        <taxon>Ascomycota</taxon>
        <taxon>Pezizomycotina</taxon>
        <taxon>Eurotiomycetes</taxon>
        <taxon>Eurotiomycetidae</taxon>
        <taxon>Eurotiales</taxon>
        <taxon>Trichocomaceae</taxon>
        <taxon>Talaromyces</taxon>
        <taxon>Talaromyces sect. Islandici</taxon>
    </lineage>
</organism>
<evidence type="ECO:0000259" key="1">
    <source>
        <dbReference type="Pfam" id="PF12697"/>
    </source>
</evidence>
<name>A0A7H8QNV5_TALRU</name>
<dbReference type="PANTHER" id="PTHR37017:SF11">
    <property type="entry name" value="ESTERASE_LIPASE_THIOESTERASE DOMAIN-CONTAINING PROTEIN"/>
    <property type="match status" value="1"/>
</dbReference>
<proteinExistence type="predicted"/>
<sequence length="259" mass="27627">MSKPTIIFVPGAWIPKVSYASFLHALEKEGFTVYYAPYPSFDPVDSLSASCHRDAEVIRNHVIKPLVEDQGKDVVVLMHSYASMPGSAAASGFSKTERVGNGQAGGVLGLICIGAFLVPQGLSCAGLQGGKLPDWILLDQPEKGVNVADNPEKTLAADVDPDLASQIAAQLKPHSNLAFTSDQPNPAWAEPSYEGRYAYIVTGDDQAVPQAAQYGMIAATGKKWIVKEIAGSSHMAPFLTKTDICIQFLNDILDSFSSA</sequence>
<evidence type="ECO:0000313" key="3">
    <source>
        <dbReference type="Proteomes" id="UP000509510"/>
    </source>
</evidence>
<dbReference type="EMBL" id="CP055899">
    <property type="protein sequence ID" value="QKX55536.1"/>
    <property type="molecule type" value="Genomic_DNA"/>
</dbReference>
<dbReference type="GeneID" id="55990137"/>
<dbReference type="Proteomes" id="UP000509510">
    <property type="component" value="Chromosome II"/>
</dbReference>
<dbReference type="Pfam" id="PF12697">
    <property type="entry name" value="Abhydrolase_6"/>
    <property type="match status" value="1"/>
</dbReference>
<dbReference type="Gene3D" id="3.40.50.1820">
    <property type="entry name" value="alpha/beta hydrolase"/>
    <property type="match status" value="1"/>
</dbReference>
<protein>
    <recommendedName>
        <fullName evidence="1">AB hydrolase-1 domain-containing protein</fullName>
    </recommendedName>
</protein>
<accession>A0A7H8QNV5</accession>
<reference evidence="3" key="1">
    <citation type="submission" date="2020-06" db="EMBL/GenBank/DDBJ databases">
        <title>A chromosome-scale genome assembly of Talaromyces rugulosus W13939.</title>
        <authorList>
            <person name="Wang B."/>
            <person name="Guo L."/>
            <person name="Ye K."/>
            <person name="Wang L."/>
        </authorList>
    </citation>
    <scope>NUCLEOTIDE SEQUENCE [LARGE SCALE GENOMIC DNA]</scope>
    <source>
        <strain evidence="3">W13939</strain>
    </source>
</reference>
<feature type="domain" description="AB hydrolase-1" evidence="1">
    <location>
        <begin position="6"/>
        <end position="239"/>
    </location>
</feature>
<keyword evidence="3" id="KW-1185">Reference proteome</keyword>